<feature type="region of interest" description="Disordered" evidence="6">
    <location>
        <begin position="126"/>
        <end position="151"/>
    </location>
</feature>
<evidence type="ECO:0000256" key="3">
    <source>
        <dbReference type="ARBA" id="ARBA00022884"/>
    </source>
</evidence>
<keyword evidence="4" id="KW-0689">Ribosomal protein</keyword>
<gene>
    <name evidence="7" type="ORF">UFOPK2399_00443</name>
</gene>
<dbReference type="GO" id="GO:0003735">
    <property type="term" value="F:structural constituent of ribosome"/>
    <property type="evidence" value="ECO:0007669"/>
    <property type="project" value="InterPro"/>
</dbReference>
<protein>
    <submittedName>
        <fullName evidence="7">Unannotated protein</fullName>
    </submittedName>
</protein>
<dbReference type="GO" id="GO:0019843">
    <property type="term" value="F:rRNA binding"/>
    <property type="evidence" value="ECO:0007669"/>
    <property type="project" value="UniProtKB-KW"/>
</dbReference>
<keyword evidence="2" id="KW-0699">rRNA-binding</keyword>
<dbReference type="HAMAP" id="MF_01325_B">
    <property type="entry name" value="Ribosomal_uL3_B"/>
    <property type="match status" value="1"/>
</dbReference>
<dbReference type="GO" id="GO:0006412">
    <property type="term" value="P:translation"/>
    <property type="evidence" value="ECO:0007669"/>
    <property type="project" value="InterPro"/>
</dbReference>
<dbReference type="FunFam" id="2.40.30.10:FF:000004">
    <property type="entry name" value="50S ribosomal protein L3"/>
    <property type="match status" value="1"/>
</dbReference>
<keyword evidence="3" id="KW-0694">RNA-binding</keyword>
<dbReference type="Pfam" id="PF00297">
    <property type="entry name" value="Ribosomal_L3"/>
    <property type="match status" value="1"/>
</dbReference>
<dbReference type="NCBIfam" id="TIGR03625">
    <property type="entry name" value="L3_bact"/>
    <property type="match status" value="1"/>
</dbReference>
<evidence type="ECO:0000256" key="5">
    <source>
        <dbReference type="ARBA" id="ARBA00023274"/>
    </source>
</evidence>
<sequence length="205" mass="21349">MAKGILGRKLGMTQLFDPETGAVTAVTVIQAGPCPVVHVKTEAVDGYDAVQLAFDAVAERKISKPELGHLAAKGIGAYRRLVEFRGGIDGAVEGEAVTVELFQPGDAVKVAGIGIGKGFQGTIKRHNFSSGPRGHGSHNKRAPGSIGASATPSRVFKGIKLPGQMGAKRVTQLGLKIHEVDAERNLLLVKGSVPGPKNGFVEVRG</sequence>
<evidence type="ECO:0000256" key="1">
    <source>
        <dbReference type="ARBA" id="ARBA00006540"/>
    </source>
</evidence>
<dbReference type="SUPFAM" id="SSF50447">
    <property type="entry name" value="Translation proteins"/>
    <property type="match status" value="1"/>
</dbReference>
<accession>A0A6J6NR59</accession>
<dbReference type="InterPro" id="IPR019927">
    <property type="entry name" value="Ribosomal_uL3_bac/org-type"/>
</dbReference>
<dbReference type="PANTHER" id="PTHR11229">
    <property type="entry name" value="50S RIBOSOMAL PROTEIN L3"/>
    <property type="match status" value="1"/>
</dbReference>
<dbReference type="InterPro" id="IPR000597">
    <property type="entry name" value="Ribosomal_uL3"/>
</dbReference>
<name>A0A6J6NR59_9ZZZZ</name>
<comment type="similarity">
    <text evidence="1">Belongs to the universal ribosomal protein uL3 family.</text>
</comment>
<dbReference type="EMBL" id="CAEZXP010000001">
    <property type="protein sequence ID" value="CAB4687245.1"/>
    <property type="molecule type" value="Genomic_DNA"/>
</dbReference>
<evidence type="ECO:0000313" key="7">
    <source>
        <dbReference type="EMBL" id="CAB4687245.1"/>
    </source>
</evidence>
<dbReference type="AlphaFoldDB" id="A0A6J6NR59"/>
<reference evidence="7" key="1">
    <citation type="submission" date="2020-05" db="EMBL/GenBank/DDBJ databases">
        <authorList>
            <person name="Chiriac C."/>
            <person name="Salcher M."/>
            <person name="Ghai R."/>
            <person name="Kavagutti S V."/>
        </authorList>
    </citation>
    <scope>NUCLEOTIDE SEQUENCE</scope>
</reference>
<evidence type="ECO:0000256" key="4">
    <source>
        <dbReference type="ARBA" id="ARBA00022980"/>
    </source>
</evidence>
<keyword evidence="5" id="KW-0687">Ribonucleoprotein</keyword>
<organism evidence="7">
    <name type="scientific">freshwater metagenome</name>
    <dbReference type="NCBI Taxonomy" id="449393"/>
    <lineage>
        <taxon>unclassified sequences</taxon>
        <taxon>metagenomes</taxon>
        <taxon>ecological metagenomes</taxon>
    </lineage>
</organism>
<dbReference type="FunFam" id="3.30.160.810:FF:000001">
    <property type="entry name" value="50S ribosomal protein L3"/>
    <property type="match status" value="1"/>
</dbReference>
<dbReference type="Gene3D" id="3.30.160.810">
    <property type="match status" value="1"/>
</dbReference>
<dbReference type="InterPro" id="IPR009000">
    <property type="entry name" value="Transl_B-barrel_sf"/>
</dbReference>
<dbReference type="GO" id="GO:0022625">
    <property type="term" value="C:cytosolic large ribosomal subunit"/>
    <property type="evidence" value="ECO:0007669"/>
    <property type="project" value="TreeGrafter"/>
</dbReference>
<evidence type="ECO:0000256" key="2">
    <source>
        <dbReference type="ARBA" id="ARBA00022730"/>
    </source>
</evidence>
<dbReference type="PANTHER" id="PTHR11229:SF16">
    <property type="entry name" value="LARGE RIBOSOMAL SUBUNIT PROTEIN UL3C"/>
    <property type="match status" value="1"/>
</dbReference>
<evidence type="ECO:0000256" key="6">
    <source>
        <dbReference type="SAM" id="MobiDB-lite"/>
    </source>
</evidence>
<dbReference type="Gene3D" id="2.40.30.10">
    <property type="entry name" value="Translation factors"/>
    <property type="match status" value="1"/>
</dbReference>
<proteinExistence type="inferred from homology"/>